<reference evidence="1 2" key="1">
    <citation type="submission" date="2018-11" db="EMBL/GenBank/DDBJ databases">
        <title>Clostridium sp. nov., a member of the family Erysipelotrichaceae isolated from pig faeces.</title>
        <authorList>
            <person name="Chang Y.-H."/>
        </authorList>
    </citation>
    <scope>NUCLEOTIDE SEQUENCE [LARGE SCALE GENOMIC DNA]</scope>
    <source>
        <strain evidence="1 2">YH-panp20</strain>
    </source>
</reference>
<dbReference type="EMBL" id="RJQC01000002">
    <property type="protein sequence ID" value="RNM30337.1"/>
    <property type="molecule type" value="Genomic_DNA"/>
</dbReference>
<dbReference type="AlphaFoldDB" id="A0A3N0I0A4"/>
<keyword evidence="2" id="KW-1185">Reference proteome</keyword>
<proteinExistence type="predicted"/>
<dbReference type="OrthoDB" id="5391057at2"/>
<organism evidence="1 2">
    <name type="scientific">Absicoccus porci</name>
    <dbReference type="NCBI Taxonomy" id="2486576"/>
    <lineage>
        <taxon>Bacteria</taxon>
        <taxon>Bacillati</taxon>
        <taxon>Bacillota</taxon>
        <taxon>Erysipelotrichia</taxon>
        <taxon>Erysipelotrichales</taxon>
        <taxon>Erysipelotrichaceae</taxon>
        <taxon>Absicoccus</taxon>
    </lineage>
</organism>
<gene>
    <name evidence="1" type="ORF">EDX97_05960</name>
</gene>
<sequence length="114" mass="13463">MEYREKGNQSKGFELKRLQKEHPDFSPFVLLKLSLIRYGAVLTKRAKKEIVRQNLQFLSDAAFGLQFGEKEEYVVPGPFLLRDGTFVYINYGETYLDPYQIDWCEEQDVFQIQD</sequence>
<name>A0A3N0I0A4_9FIRM</name>
<evidence type="ECO:0000313" key="1">
    <source>
        <dbReference type="EMBL" id="RNM30337.1"/>
    </source>
</evidence>
<evidence type="ECO:0000313" key="2">
    <source>
        <dbReference type="Proteomes" id="UP000276568"/>
    </source>
</evidence>
<dbReference type="Proteomes" id="UP000276568">
    <property type="component" value="Unassembled WGS sequence"/>
</dbReference>
<accession>A0A3N0I0A4</accession>
<comment type="caution">
    <text evidence="1">The sequence shown here is derived from an EMBL/GenBank/DDBJ whole genome shotgun (WGS) entry which is preliminary data.</text>
</comment>
<dbReference type="RefSeq" id="WP_128520254.1">
    <property type="nucleotide sequence ID" value="NZ_RJQC01000002.1"/>
</dbReference>
<protein>
    <submittedName>
        <fullName evidence="1">Uncharacterized protein</fullName>
    </submittedName>
</protein>